<dbReference type="GO" id="GO:0005667">
    <property type="term" value="C:transcription regulator complex"/>
    <property type="evidence" value="ECO:0007669"/>
    <property type="project" value="TreeGrafter"/>
</dbReference>
<reference evidence="11 12" key="1">
    <citation type="journal article" date="2012" name="Appl. Environ. Microbiol.">
        <title>Short-read sequencing for genomic analysis of the brown rot fungus Fibroporia radiculosa.</title>
        <authorList>
            <person name="Tang J.D."/>
            <person name="Perkins A.D."/>
            <person name="Sonstegard T.S."/>
            <person name="Schroeder S.G."/>
            <person name="Burgess S.C."/>
            <person name="Diehl S.V."/>
        </authorList>
    </citation>
    <scope>NUCLEOTIDE SEQUENCE [LARGE SCALE GENOMIC DNA]</scope>
    <source>
        <strain evidence="11 12">TFFH 294</strain>
    </source>
</reference>
<keyword evidence="3" id="KW-0479">Metal-binding</keyword>
<keyword evidence="12" id="KW-1185">Reference proteome</keyword>
<dbReference type="FunFam" id="3.30.160.60:FF:000295">
    <property type="entry name" value="zinc finger protein 19"/>
    <property type="match status" value="1"/>
</dbReference>
<dbReference type="GO" id="GO:0008270">
    <property type="term" value="F:zinc ion binding"/>
    <property type="evidence" value="ECO:0007669"/>
    <property type="project" value="UniProtKB-KW"/>
</dbReference>
<dbReference type="STRING" id="599839.J4GMJ7"/>
<dbReference type="InParanoid" id="J4GMJ7"/>
<evidence type="ECO:0000256" key="7">
    <source>
        <dbReference type="ARBA" id="ARBA00023242"/>
    </source>
</evidence>
<feature type="domain" description="C2H2-type" evidence="10">
    <location>
        <begin position="462"/>
        <end position="491"/>
    </location>
</feature>
<evidence type="ECO:0000259" key="10">
    <source>
        <dbReference type="PROSITE" id="PS50157"/>
    </source>
</evidence>
<evidence type="ECO:0000256" key="4">
    <source>
        <dbReference type="ARBA" id="ARBA00022737"/>
    </source>
</evidence>
<dbReference type="FunFam" id="3.30.160.60:FF:001498">
    <property type="entry name" value="Zinc finger protein 404"/>
    <property type="match status" value="1"/>
</dbReference>
<proteinExistence type="inferred from homology"/>
<dbReference type="FunFam" id="3.30.160.60:FF:000624">
    <property type="entry name" value="zinc finger protein 697"/>
    <property type="match status" value="1"/>
</dbReference>
<evidence type="ECO:0000313" key="12">
    <source>
        <dbReference type="Proteomes" id="UP000006352"/>
    </source>
</evidence>
<feature type="compositionally biased region" description="Polar residues" evidence="9">
    <location>
        <begin position="30"/>
        <end position="43"/>
    </location>
</feature>
<evidence type="ECO:0000313" key="11">
    <source>
        <dbReference type="EMBL" id="CCM00135.1"/>
    </source>
</evidence>
<feature type="compositionally biased region" description="Low complexity" evidence="9">
    <location>
        <begin position="343"/>
        <end position="354"/>
    </location>
</feature>
<dbReference type="GO" id="GO:0000981">
    <property type="term" value="F:DNA-binding transcription factor activity, RNA polymerase II-specific"/>
    <property type="evidence" value="ECO:0007669"/>
    <property type="project" value="TreeGrafter"/>
</dbReference>
<dbReference type="PROSITE" id="PS00028">
    <property type="entry name" value="ZINC_FINGER_C2H2_1"/>
    <property type="match status" value="4"/>
</dbReference>
<dbReference type="RefSeq" id="XP_012179418.1">
    <property type="nucleotide sequence ID" value="XM_012324028.1"/>
</dbReference>
<dbReference type="PANTHER" id="PTHR14003">
    <property type="entry name" value="TRANSCRIPTIONAL REPRESSOR PROTEIN YY"/>
    <property type="match status" value="1"/>
</dbReference>
<feature type="region of interest" description="Disordered" evidence="9">
    <location>
        <begin position="539"/>
        <end position="561"/>
    </location>
</feature>
<keyword evidence="5 8" id="KW-0863">Zinc-finger</keyword>
<feature type="compositionally biased region" description="Basic and acidic residues" evidence="9">
    <location>
        <begin position="1"/>
        <end position="20"/>
    </location>
</feature>
<dbReference type="PROSITE" id="PS50157">
    <property type="entry name" value="ZINC_FINGER_C2H2_2"/>
    <property type="match status" value="4"/>
</dbReference>
<comment type="subcellular location">
    <subcellularLocation>
        <location evidence="1">Nucleus</location>
    </subcellularLocation>
</comment>
<feature type="region of interest" description="Disordered" evidence="9">
    <location>
        <begin position="1"/>
        <end position="43"/>
    </location>
</feature>
<sequence>MDRDDHGPVLDLSDVVHDEPLGAADENQLSERNAGNLSRSSTHFSVDPLSLDAEIEAMHSHTSDSHIHSPLAIVASGVPSFSVEQLEREISSLLGQNTSPASANLLSVAVQRQTEAEQHILDVSSNHSGDNTGTHGLDGVDMFGYHSGLAAVLQAAARAQAERNERVAEEIAASHPEFVRRREEEEHERARTRSAPAFHSLTAGEVSLPSIHGGSGSGNASGTDGSEYLYDDEGESEREEEPGNASARDSSPPMPSDAAPSGSSPVSAEFTDISDILNHFTHFNRDDDGISQRHDVEFVPSVTDSTPTIRRYGHLPSPVSSELSRPQQPFESDTLTPELEQPTASTSSGSGIASEVEMKKKRKNKGRDKVAHPHMCEPCSKTFTRRSDLLRHNRIHTGERPYVCPEAACGKTFIQRSALHVHLRVHTGEKPHLCEYPACGRTFGDSSSLARHRRTHTGRRPYKCEDPMCDKTFTRRTTLTAHMRTHDPSWEPDPNIFMRAYRDAKYNFKAKRLKLDSGDDDGDLEESVRTLSALLTQGESATQGVSYSRVDTQSPESRTTSNISEELAVALAQGRTLVYEDIENEDDEDEDETSDADLGRTKAIGLNPSRISNEDGRFPGVHQEAEVDMDFLDGLGEEGSDLIAIPLRRRKGQGLATVSTGKRKR</sequence>
<dbReference type="HOGENOM" id="CLU_030423_0_0_1"/>
<evidence type="ECO:0000256" key="2">
    <source>
        <dbReference type="ARBA" id="ARBA00006991"/>
    </source>
</evidence>
<keyword evidence="7" id="KW-0539">Nucleus</keyword>
<keyword evidence="4" id="KW-0677">Repeat</keyword>
<evidence type="ECO:0000256" key="6">
    <source>
        <dbReference type="ARBA" id="ARBA00022833"/>
    </source>
</evidence>
<feature type="compositionally biased region" description="Acidic residues" evidence="9">
    <location>
        <begin position="229"/>
        <end position="242"/>
    </location>
</feature>
<feature type="compositionally biased region" description="Acidic residues" evidence="9">
    <location>
        <begin position="582"/>
        <end position="595"/>
    </location>
</feature>
<evidence type="ECO:0000256" key="8">
    <source>
        <dbReference type="PROSITE-ProRule" id="PRU00042"/>
    </source>
</evidence>
<feature type="compositionally biased region" description="Low complexity" evidence="9">
    <location>
        <begin position="245"/>
        <end position="268"/>
    </location>
</feature>
<dbReference type="OrthoDB" id="654211at2759"/>
<evidence type="ECO:0000256" key="9">
    <source>
        <dbReference type="SAM" id="MobiDB-lite"/>
    </source>
</evidence>
<keyword evidence="6" id="KW-0862">Zinc</keyword>
<dbReference type="AlphaFoldDB" id="J4GMJ7"/>
<dbReference type="GO" id="GO:0000785">
    <property type="term" value="C:chromatin"/>
    <property type="evidence" value="ECO:0007669"/>
    <property type="project" value="TreeGrafter"/>
</dbReference>
<feature type="compositionally biased region" description="Basic and acidic residues" evidence="9">
    <location>
        <begin position="178"/>
        <end position="191"/>
    </location>
</feature>
<dbReference type="PANTHER" id="PTHR14003:SF20">
    <property type="entry name" value="FINGER DOMAIN PROTEIN, PUTATIVE (AFU_ORTHOLOGUE AFUA_4G10380)-RELATED"/>
    <property type="match status" value="1"/>
</dbReference>
<feature type="domain" description="C2H2-type" evidence="10">
    <location>
        <begin position="432"/>
        <end position="461"/>
    </location>
</feature>
<comment type="similarity">
    <text evidence="2">Belongs to the krueppel C2H2-type zinc-finger protein family.</text>
</comment>
<feature type="region of interest" description="Disordered" evidence="9">
    <location>
        <begin position="298"/>
        <end position="373"/>
    </location>
</feature>
<dbReference type="SMART" id="SM00355">
    <property type="entry name" value="ZnF_C2H2"/>
    <property type="match status" value="4"/>
</dbReference>
<evidence type="ECO:0000256" key="5">
    <source>
        <dbReference type="ARBA" id="ARBA00022771"/>
    </source>
</evidence>
<feature type="region of interest" description="Disordered" evidence="9">
    <location>
        <begin position="178"/>
        <end position="268"/>
    </location>
</feature>
<gene>
    <name evidence="11" type="ORF">FIBRA_02162</name>
</gene>
<feature type="compositionally biased region" description="Polar residues" evidence="9">
    <location>
        <begin position="318"/>
        <end position="335"/>
    </location>
</feature>
<dbReference type="SUPFAM" id="SSF57667">
    <property type="entry name" value="beta-beta-alpha zinc fingers"/>
    <property type="match status" value="2"/>
</dbReference>
<dbReference type="GeneID" id="24095046"/>
<dbReference type="InterPro" id="IPR013087">
    <property type="entry name" value="Znf_C2H2_type"/>
</dbReference>
<accession>J4GMJ7</accession>
<feature type="domain" description="C2H2-type" evidence="10">
    <location>
        <begin position="402"/>
        <end position="431"/>
    </location>
</feature>
<name>J4GMJ7_9APHY</name>
<organism evidence="11 12">
    <name type="scientific">Fibroporia radiculosa</name>
    <dbReference type="NCBI Taxonomy" id="599839"/>
    <lineage>
        <taxon>Eukaryota</taxon>
        <taxon>Fungi</taxon>
        <taxon>Dikarya</taxon>
        <taxon>Basidiomycota</taxon>
        <taxon>Agaricomycotina</taxon>
        <taxon>Agaricomycetes</taxon>
        <taxon>Polyporales</taxon>
        <taxon>Fibroporiaceae</taxon>
        <taxon>Fibroporia</taxon>
    </lineage>
</organism>
<evidence type="ECO:0000256" key="1">
    <source>
        <dbReference type="ARBA" id="ARBA00004123"/>
    </source>
</evidence>
<evidence type="ECO:0000256" key="3">
    <source>
        <dbReference type="ARBA" id="ARBA00022723"/>
    </source>
</evidence>
<dbReference type="GO" id="GO:0031519">
    <property type="term" value="C:PcG protein complex"/>
    <property type="evidence" value="ECO:0007669"/>
    <property type="project" value="TreeGrafter"/>
</dbReference>
<dbReference type="EMBL" id="HE796967">
    <property type="protein sequence ID" value="CCM00135.1"/>
    <property type="molecule type" value="Genomic_DNA"/>
</dbReference>
<dbReference type="Proteomes" id="UP000006352">
    <property type="component" value="Unassembled WGS sequence"/>
</dbReference>
<dbReference type="Gene3D" id="3.30.160.60">
    <property type="entry name" value="Classic Zinc Finger"/>
    <property type="match status" value="4"/>
</dbReference>
<feature type="domain" description="C2H2-type" evidence="10">
    <location>
        <begin position="374"/>
        <end position="401"/>
    </location>
</feature>
<protein>
    <recommendedName>
        <fullName evidence="10">C2H2-type domain-containing protein</fullName>
    </recommendedName>
</protein>
<feature type="region of interest" description="Disordered" evidence="9">
    <location>
        <begin position="582"/>
        <end position="618"/>
    </location>
</feature>
<dbReference type="InterPro" id="IPR036236">
    <property type="entry name" value="Znf_C2H2_sf"/>
</dbReference>
<dbReference type="GO" id="GO:0000978">
    <property type="term" value="F:RNA polymerase II cis-regulatory region sequence-specific DNA binding"/>
    <property type="evidence" value="ECO:0007669"/>
    <property type="project" value="TreeGrafter"/>
</dbReference>
<dbReference type="FunFam" id="3.30.160.60:FF:002343">
    <property type="entry name" value="Zinc finger protein 33A"/>
    <property type="match status" value="1"/>
</dbReference>
<dbReference type="Pfam" id="PF00096">
    <property type="entry name" value="zf-C2H2"/>
    <property type="match status" value="4"/>
</dbReference>